<evidence type="ECO:0000259" key="6">
    <source>
        <dbReference type="PROSITE" id="PS51471"/>
    </source>
</evidence>
<name>A0AAD4J5S6_PERFH</name>
<dbReference type="PROSITE" id="PS51471">
    <property type="entry name" value="FE2OG_OXY"/>
    <property type="match status" value="1"/>
</dbReference>
<evidence type="ECO:0000256" key="4">
    <source>
        <dbReference type="ARBA" id="ARBA00023004"/>
    </source>
</evidence>
<reference evidence="7 8" key="1">
    <citation type="journal article" date="2021" name="Nat. Commun.">
        <title>Incipient diploidization of the medicinal plant Perilla within 10,000 years.</title>
        <authorList>
            <person name="Zhang Y."/>
            <person name="Shen Q."/>
            <person name="Leng L."/>
            <person name="Zhang D."/>
            <person name="Chen S."/>
            <person name="Shi Y."/>
            <person name="Ning Z."/>
            <person name="Chen S."/>
        </authorList>
    </citation>
    <scope>NUCLEOTIDE SEQUENCE [LARGE SCALE GENOMIC DNA]</scope>
    <source>
        <strain evidence="8">cv. PC099</strain>
    </source>
</reference>
<organism evidence="7 8">
    <name type="scientific">Perilla frutescens var. hirtella</name>
    <name type="common">Perilla citriodora</name>
    <name type="synonym">Perilla setoyensis</name>
    <dbReference type="NCBI Taxonomy" id="608512"/>
    <lineage>
        <taxon>Eukaryota</taxon>
        <taxon>Viridiplantae</taxon>
        <taxon>Streptophyta</taxon>
        <taxon>Embryophyta</taxon>
        <taxon>Tracheophyta</taxon>
        <taxon>Spermatophyta</taxon>
        <taxon>Magnoliopsida</taxon>
        <taxon>eudicotyledons</taxon>
        <taxon>Gunneridae</taxon>
        <taxon>Pentapetalae</taxon>
        <taxon>asterids</taxon>
        <taxon>lamiids</taxon>
        <taxon>Lamiales</taxon>
        <taxon>Lamiaceae</taxon>
        <taxon>Nepetoideae</taxon>
        <taxon>Elsholtzieae</taxon>
        <taxon>Perilla</taxon>
    </lineage>
</organism>
<dbReference type="Gene3D" id="2.60.120.330">
    <property type="entry name" value="B-lactam Antibiotic, Isopenicillin N Synthase, Chain"/>
    <property type="match status" value="1"/>
</dbReference>
<dbReference type="GO" id="GO:0009805">
    <property type="term" value="P:coumarin biosynthetic process"/>
    <property type="evidence" value="ECO:0007669"/>
    <property type="project" value="UniProtKB-ARBA"/>
</dbReference>
<gene>
    <name evidence="7" type="ORF">C2S53_015302</name>
</gene>
<dbReference type="InterPro" id="IPR005123">
    <property type="entry name" value="Oxoglu/Fe-dep_dioxygenase_dom"/>
</dbReference>
<dbReference type="InterPro" id="IPR027443">
    <property type="entry name" value="IPNS-like_sf"/>
</dbReference>
<sequence length="373" mass="42036">MNSKEQNYDELMSERKAFDETKLGVKGLVDAGITKVPRIFISEPQEPSSASASASITVPTIDLDSIEKEPVLRRSAAERVVEASARCGFFQVVNHGIPVLVLEEMLRGVRLFYEQDPEVRKQWYTRDESSKMMYHSNYDLFTAPAANWRDTVYLTIAPKAPNPDDLPPVCRSLSLSLDFDGFDPQFSRWCRDIMIEYADQITKLVRVLFELLSEGLNLEPEYLNKIGCSDGLFILYHCYPACPEPELTLGAKMHTDINFLTVLLQDNLGGLQFLCDHQWVDIPPVPGALVLISNDKLKAGPHRVVASRHGPRVSVASFFTTGLNSSSVIYGPIKELLNDDNPPKYRDTTVAEYSRHFNTKRDNITATLKDFLL</sequence>
<dbReference type="GO" id="GO:0046872">
    <property type="term" value="F:metal ion binding"/>
    <property type="evidence" value="ECO:0007669"/>
    <property type="project" value="UniProtKB-KW"/>
</dbReference>
<evidence type="ECO:0000256" key="2">
    <source>
        <dbReference type="ARBA" id="ARBA00022723"/>
    </source>
</evidence>
<evidence type="ECO:0000313" key="7">
    <source>
        <dbReference type="EMBL" id="KAH6827617.1"/>
    </source>
</evidence>
<dbReference type="SUPFAM" id="SSF51197">
    <property type="entry name" value="Clavaminate synthase-like"/>
    <property type="match status" value="1"/>
</dbReference>
<dbReference type="EMBL" id="SDAM02000146">
    <property type="protein sequence ID" value="KAH6827617.1"/>
    <property type="molecule type" value="Genomic_DNA"/>
</dbReference>
<dbReference type="InterPro" id="IPR044861">
    <property type="entry name" value="IPNS-like_FE2OG_OXY"/>
</dbReference>
<evidence type="ECO:0000313" key="8">
    <source>
        <dbReference type="Proteomes" id="UP001190926"/>
    </source>
</evidence>
<feature type="domain" description="Fe2OG dioxygenase" evidence="6">
    <location>
        <begin position="228"/>
        <end position="322"/>
    </location>
</feature>
<keyword evidence="2 5" id="KW-0479">Metal-binding</keyword>
<keyword evidence="8" id="KW-1185">Reference proteome</keyword>
<accession>A0AAD4J5S6</accession>
<evidence type="ECO:0000256" key="3">
    <source>
        <dbReference type="ARBA" id="ARBA00023002"/>
    </source>
</evidence>
<dbReference type="Pfam" id="PF14226">
    <property type="entry name" value="DIOX_N"/>
    <property type="match status" value="1"/>
</dbReference>
<comment type="similarity">
    <text evidence="1 5">Belongs to the iron/ascorbate-dependent oxidoreductase family.</text>
</comment>
<dbReference type="GO" id="GO:0016706">
    <property type="term" value="F:2-oxoglutarate-dependent dioxygenase activity"/>
    <property type="evidence" value="ECO:0007669"/>
    <property type="project" value="UniProtKB-ARBA"/>
</dbReference>
<dbReference type="AlphaFoldDB" id="A0AAD4J5S6"/>
<evidence type="ECO:0000256" key="1">
    <source>
        <dbReference type="ARBA" id="ARBA00008056"/>
    </source>
</evidence>
<dbReference type="Proteomes" id="UP001190926">
    <property type="component" value="Unassembled WGS sequence"/>
</dbReference>
<dbReference type="PANTHER" id="PTHR10209:SF859">
    <property type="entry name" value="OS03G0690500 PROTEIN"/>
    <property type="match status" value="1"/>
</dbReference>
<dbReference type="Pfam" id="PF03171">
    <property type="entry name" value="2OG-FeII_Oxy"/>
    <property type="match status" value="1"/>
</dbReference>
<keyword evidence="3 5" id="KW-0560">Oxidoreductase</keyword>
<evidence type="ECO:0000256" key="5">
    <source>
        <dbReference type="RuleBase" id="RU003682"/>
    </source>
</evidence>
<proteinExistence type="inferred from homology"/>
<dbReference type="PANTHER" id="PTHR10209">
    <property type="entry name" value="OXIDOREDUCTASE, 2OG-FE II OXYGENASE FAMILY PROTEIN"/>
    <property type="match status" value="1"/>
</dbReference>
<dbReference type="InterPro" id="IPR026992">
    <property type="entry name" value="DIOX_N"/>
</dbReference>
<dbReference type="GO" id="GO:0002238">
    <property type="term" value="P:response to molecule of fungal origin"/>
    <property type="evidence" value="ECO:0007669"/>
    <property type="project" value="UniProtKB-ARBA"/>
</dbReference>
<comment type="caution">
    <text evidence="7">The sequence shown here is derived from an EMBL/GenBank/DDBJ whole genome shotgun (WGS) entry which is preliminary data.</text>
</comment>
<protein>
    <recommendedName>
        <fullName evidence="6">Fe2OG dioxygenase domain-containing protein</fullName>
    </recommendedName>
</protein>
<keyword evidence="4 5" id="KW-0408">Iron</keyword>